<dbReference type="PANTHER" id="PTHR35791:SF1">
    <property type="entry name" value="UPF0754 MEMBRANE PROTEIN YHEB"/>
    <property type="match status" value="1"/>
</dbReference>
<evidence type="ECO:0000313" key="7">
    <source>
        <dbReference type="EMBL" id="ADQ15649.1"/>
    </source>
</evidence>
<evidence type="ECO:0000256" key="2">
    <source>
        <dbReference type="ARBA" id="ARBA00008053"/>
    </source>
</evidence>
<dbReference type="Proteomes" id="UP000007434">
    <property type="component" value="Chromosome"/>
</dbReference>
<dbReference type="RefSeq" id="WP_013406715.1">
    <property type="nucleotide sequence ID" value="NC_014654.1"/>
</dbReference>
<reference evidence="7 8" key="1">
    <citation type="submission" date="2010-11" db="EMBL/GenBank/DDBJ databases">
        <title>Complete sequence of Halanaerobium sp. sapolanicus.</title>
        <authorList>
            <consortium name="US DOE Joint Genome Institute"/>
            <person name="Lucas S."/>
            <person name="Copeland A."/>
            <person name="Lapidus A."/>
            <person name="Cheng J.-F."/>
            <person name="Bruce D."/>
            <person name="Goodwin L."/>
            <person name="Pitluck S."/>
            <person name="Davenport K."/>
            <person name="Detter J.C."/>
            <person name="Han C."/>
            <person name="Tapia R."/>
            <person name="Land M."/>
            <person name="Hauser L."/>
            <person name="Jeffries C."/>
            <person name="Kyrpides N."/>
            <person name="Ivanova N."/>
            <person name="Mikhailova N."/>
            <person name="Begemann M.B."/>
            <person name="Mormile M.R."/>
            <person name="Wall J.D."/>
            <person name="Elias D.A."/>
            <person name="Woyke T."/>
        </authorList>
    </citation>
    <scope>NUCLEOTIDE SEQUENCE [LARGE SCALE GENOMIC DNA]</scope>
    <source>
        <strain evidence="8">sapolanicus</strain>
    </source>
</reference>
<evidence type="ECO:0000256" key="6">
    <source>
        <dbReference type="SAM" id="Phobius"/>
    </source>
</evidence>
<sequence length="1248" mass="144252">MLLDIPAILAAASTGAVTGYLTNNLALKMIFKKYGPFGGVVIKTRDEFIKSISQLVERDIINHDTLKEEFSKAEFKKNLNKTVKDLLKFHLYQRSNQEKLSDFPAWKNNYQLSTKYLAEKLPQYFISLTSELAQNHQIDDLLSQEGLNEIIENFYFDFIQEIKDKNLLKKVLINIYQELKEEKISDLLTKQSKAELSDFLKAFSLELNRAYASDQDKADLKQSLKSLVDLNKLSNNLIKKIKKIKIEEIFKEERSLENFFTENKFKNIINEFIINLKIEIEKSELIIDDLISPQLEKSLKEDLDIIIVHSKAKIIKFIRNHENEIEEMIFTAVEEEIKLNSGFKAMSRSAIYNKYQENMDEYGSPTELIINYINNSISKDNSLSEKLIREIKNKKLSQFSSFIKVNSITEKIENYFFSFLQENNTKSLEEIFSQDFFENQNLESKLFNLLFTFIQNTLSDPELLKLFIENIFGLPLEKVIKAEDFSLKADYLENLILENLKNNYEFINSLFKYINENALIYLNKFIKNNTEIISGQLENRFLDLESKIENKELRDLYKDFSKDKKNILKLTDELCAFLYNYLPEIVEGSIAQTASANLNQLSDQEVQKAIEEFMGKELKPITYLGALLGAAAGMIFNLTGVEAALMAASPVWVDYVSSAVLYGGVGWLTNVLAIWMIFNPYQEKYIASFKMPFTPGVVAKNRNRFADSMGSFVEKELLKANSAAELLENNRAKITDKGLQYFKEQDYRLLFSLLKNKDSLIAEQLINFSLEQIPKAKGNADLQKYINTKLANVLENEIKIISLEEKSLEFLNKKEENINFSTAQIGQDIFSLEKVSTALAGEYTLSLSSHRFKEIISDKKIFPFAKYLVPQLFGTDLKLDLNDLIFSYLQENKDDLFGTATEFLYKEEENILQKLKFKKDELIEFEKAKKGGILKNTLISGAILMADLDGFIDAVGKRIFNHYLPAFFAEEDENIKNDLESYLKDLEQKSFESLSSFDFSSSATYFFNSAKGEDFLNTFIFLNETEIEKLSQALLKGEEKELFNFNFEVNKIELEKFIKNQFSLEQKLKLLVDLKNIFSDQKIKNQFKYLINNNQFVKAEKTWLNFTENLNFAERNFISSQSINEIIDNLSAILEKEETLESIAEETIALVSDFISHLQKEMDRESLNYLLELFLQSGIDSLIVNSEKIVESLELKELTSAEIRKMDPAEIESTFNSFAGHYFNQLKQYGWFGGIFGVLQLLLRSFIL</sequence>
<evidence type="ECO:0000256" key="3">
    <source>
        <dbReference type="ARBA" id="ARBA00022692"/>
    </source>
</evidence>
<dbReference type="OrthoDB" id="9787430at2"/>
<evidence type="ECO:0000256" key="1">
    <source>
        <dbReference type="ARBA" id="ARBA00004308"/>
    </source>
</evidence>
<evidence type="ECO:0000256" key="4">
    <source>
        <dbReference type="ARBA" id="ARBA00022989"/>
    </source>
</evidence>
<feature type="transmembrane region" description="Helical" evidence="6">
    <location>
        <begin position="621"/>
        <end position="639"/>
    </location>
</feature>
<comment type="subcellular location">
    <subcellularLocation>
        <location evidence="1">Endomembrane system</location>
    </subcellularLocation>
</comment>
<dbReference type="InterPro" id="IPR007383">
    <property type="entry name" value="DUF445"/>
</dbReference>
<organism evidence="7 8">
    <name type="scientific">Halanaerobium hydrogeniformans</name>
    <name type="common">Halanaerobium sp. (strain sapolanicus)</name>
    <dbReference type="NCBI Taxonomy" id="656519"/>
    <lineage>
        <taxon>Bacteria</taxon>
        <taxon>Bacillati</taxon>
        <taxon>Bacillota</taxon>
        <taxon>Clostridia</taxon>
        <taxon>Halanaerobiales</taxon>
        <taxon>Halanaerobiaceae</taxon>
        <taxon>Halanaerobium</taxon>
    </lineage>
</organism>
<evidence type="ECO:0000313" key="8">
    <source>
        <dbReference type="Proteomes" id="UP000007434"/>
    </source>
</evidence>
<dbReference type="STRING" id="656519.Halsa_2241"/>
<evidence type="ECO:0008006" key="9">
    <source>
        <dbReference type="Google" id="ProtNLM"/>
    </source>
</evidence>
<dbReference type="HOGENOM" id="CLU_253894_0_0_9"/>
<dbReference type="PANTHER" id="PTHR35791">
    <property type="entry name" value="UPF0754 MEMBRANE PROTEIN YHEB"/>
    <property type="match status" value="1"/>
</dbReference>
<dbReference type="EMBL" id="CP002304">
    <property type="protein sequence ID" value="ADQ15649.1"/>
    <property type="molecule type" value="Genomic_DNA"/>
</dbReference>
<comment type="similarity">
    <text evidence="2">Belongs to the UPF0754 family.</text>
</comment>
<keyword evidence="3 6" id="KW-0812">Transmembrane</keyword>
<dbReference type="eggNOG" id="COG4399">
    <property type="taxonomic scope" value="Bacteria"/>
</dbReference>
<gene>
    <name evidence="7" type="ordered locus">Halsa_2241</name>
</gene>
<accession>E4RKD6</accession>
<keyword evidence="5 6" id="KW-0472">Membrane</keyword>
<reference evidence="7 8" key="2">
    <citation type="journal article" date="2011" name="J. Bacteriol.">
        <title>Complete Genome Sequence of the Haloalkaliphilic, Hydrogen Producing Halanaerobium hydrogenoformans.</title>
        <authorList>
            <person name="Brown S.D."/>
            <person name="Begemann M.B."/>
            <person name="Mormile M.R."/>
            <person name="Wall J.D."/>
            <person name="Han C.S."/>
            <person name="Goodwin L.A."/>
            <person name="Pitluck S."/>
            <person name="Land M.L."/>
            <person name="Hauser L.J."/>
            <person name="Elias D.A."/>
        </authorList>
    </citation>
    <scope>NUCLEOTIDE SEQUENCE [LARGE SCALE GENOMIC DNA]</scope>
    <source>
        <strain evidence="8">sapolanicus</strain>
    </source>
</reference>
<evidence type="ECO:0000256" key="5">
    <source>
        <dbReference type="ARBA" id="ARBA00023136"/>
    </source>
</evidence>
<protein>
    <recommendedName>
        <fullName evidence="9">DUF445 family protein</fullName>
    </recommendedName>
</protein>
<name>E4RKD6_HALHG</name>
<proteinExistence type="inferred from homology"/>
<dbReference type="GO" id="GO:0012505">
    <property type="term" value="C:endomembrane system"/>
    <property type="evidence" value="ECO:0007669"/>
    <property type="project" value="UniProtKB-SubCell"/>
</dbReference>
<dbReference type="Pfam" id="PF04286">
    <property type="entry name" value="DUF445"/>
    <property type="match status" value="2"/>
</dbReference>
<dbReference type="AlphaFoldDB" id="E4RKD6"/>
<dbReference type="KEGG" id="has:Halsa_2241"/>
<keyword evidence="8" id="KW-1185">Reference proteome</keyword>
<keyword evidence="4 6" id="KW-1133">Transmembrane helix</keyword>
<feature type="transmembrane region" description="Helical" evidence="6">
    <location>
        <begin position="659"/>
        <end position="678"/>
    </location>
</feature>